<dbReference type="InterPro" id="IPR008731">
    <property type="entry name" value="PTS_EIN"/>
</dbReference>
<evidence type="ECO:0000256" key="12">
    <source>
        <dbReference type="ARBA" id="ARBA00022777"/>
    </source>
</evidence>
<dbReference type="EMBL" id="CP001340">
    <property type="protein sequence ID" value="ACL94036.1"/>
    <property type="molecule type" value="Genomic_DNA"/>
</dbReference>
<dbReference type="GO" id="GO:0005737">
    <property type="term" value="C:cytoplasm"/>
    <property type="evidence" value="ECO:0007669"/>
    <property type="project" value="UniProtKB-SubCell"/>
</dbReference>
<dbReference type="AlphaFoldDB" id="A0A0H3C647"/>
<name>A0A0H3C647_CAUVN</name>
<dbReference type="GO" id="GO:0016301">
    <property type="term" value="F:kinase activity"/>
    <property type="evidence" value="ECO:0007669"/>
    <property type="project" value="UniProtKB-KW"/>
</dbReference>
<dbReference type="InterPro" id="IPR011055">
    <property type="entry name" value="Dup_hybrid_motif"/>
</dbReference>
<dbReference type="InterPro" id="IPR008279">
    <property type="entry name" value="PEP-util_enz_mobile_dom"/>
</dbReference>
<dbReference type="InterPro" id="IPR001127">
    <property type="entry name" value="PTS_EIIA_1_perm"/>
</dbReference>
<dbReference type="PROSITE" id="PS51093">
    <property type="entry name" value="PTS_EIIA_TYPE_1"/>
    <property type="match status" value="1"/>
</dbReference>
<keyword evidence="13" id="KW-0460">Magnesium</keyword>
<dbReference type="Pfam" id="PF00391">
    <property type="entry name" value="PEP-utilizers"/>
    <property type="match status" value="1"/>
</dbReference>
<keyword evidence="18" id="KW-1185">Reference proteome</keyword>
<evidence type="ECO:0000256" key="6">
    <source>
        <dbReference type="ARBA" id="ARBA00022448"/>
    </source>
</evidence>
<dbReference type="PRINTS" id="PR01736">
    <property type="entry name" value="PHPHTRNFRASE"/>
</dbReference>
<dbReference type="InterPro" id="IPR036637">
    <property type="entry name" value="Phosphohistidine_dom_sf"/>
</dbReference>
<dbReference type="GO" id="GO:0008965">
    <property type="term" value="F:phosphoenolpyruvate-protein phosphotransferase activity"/>
    <property type="evidence" value="ECO:0007669"/>
    <property type="project" value="UniProtKB-EC"/>
</dbReference>
<proteinExistence type="inferred from homology"/>
<dbReference type="Pfam" id="PF00358">
    <property type="entry name" value="PTS_EIIA_1"/>
    <property type="match status" value="1"/>
</dbReference>
<dbReference type="GO" id="GO:0046872">
    <property type="term" value="F:metal ion binding"/>
    <property type="evidence" value="ECO:0007669"/>
    <property type="project" value="UniProtKB-KW"/>
</dbReference>
<dbReference type="SUPFAM" id="SSF51621">
    <property type="entry name" value="Phosphoenolpyruvate/pyruvate domain"/>
    <property type="match status" value="1"/>
</dbReference>
<dbReference type="FunFam" id="2.70.70.10:FF:000001">
    <property type="entry name" value="PTS system glucose-specific IIA component"/>
    <property type="match status" value="1"/>
</dbReference>
<dbReference type="CDD" id="cd00367">
    <property type="entry name" value="PTS-HPr_like"/>
    <property type="match status" value="1"/>
</dbReference>
<evidence type="ECO:0000256" key="13">
    <source>
        <dbReference type="ARBA" id="ARBA00022842"/>
    </source>
</evidence>
<evidence type="ECO:0000259" key="15">
    <source>
        <dbReference type="PROSITE" id="PS51093"/>
    </source>
</evidence>
<dbReference type="PRINTS" id="PR00107">
    <property type="entry name" value="PHOSPHOCPHPR"/>
</dbReference>
<dbReference type="HOGENOM" id="CLU_007308_3_1_5"/>
<dbReference type="InterPro" id="IPR050499">
    <property type="entry name" value="PEP-utilizing_PTS_enzyme"/>
</dbReference>
<dbReference type="RefSeq" id="YP_002515944.1">
    <property type="nucleotide sequence ID" value="NC_011916.1"/>
</dbReference>
<evidence type="ECO:0000256" key="7">
    <source>
        <dbReference type="ARBA" id="ARBA00022490"/>
    </source>
</evidence>
<gene>
    <name evidence="17" type="ordered locus">CCNA_00571</name>
</gene>
<dbReference type="Pfam" id="PF02896">
    <property type="entry name" value="PEP-utilizers_C"/>
    <property type="match status" value="1"/>
</dbReference>
<dbReference type="InterPro" id="IPR015813">
    <property type="entry name" value="Pyrv/PenolPyrv_kinase-like_dom"/>
</dbReference>
<keyword evidence="7" id="KW-0963">Cytoplasm</keyword>
<dbReference type="Pfam" id="PF05524">
    <property type="entry name" value="PEP-utilisers_N"/>
    <property type="match status" value="1"/>
</dbReference>
<dbReference type="InterPro" id="IPR000032">
    <property type="entry name" value="HPr-like"/>
</dbReference>
<reference evidence="17 18" key="1">
    <citation type="journal article" date="2010" name="J. Bacteriol.">
        <title>The genetic basis of laboratory adaptation in Caulobacter crescentus.</title>
        <authorList>
            <person name="Marks M.E."/>
            <person name="Castro-Rojas C.M."/>
            <person name="Teiling C."/>
            <person name="Du L."/>
            <person name="Kapatral V."/>
            <person name="Walunas T.L."/>
            <person name="Crosson S."/>
        </authorList>
    </citation>
    <scope>NUCLEOTIDE SEQUENCE [LARGE SCALE GENOMIC DNA]</scope>
    <source>
        <strain evidence="18">NA1000 / CB15N</strain>
    </source>
</reference>
<evidence type="ECO:0000256" key="8">
    <source>
        <dbReference type="ARBA" id="ARBA00022597"/>
    </source>
</evidence>
<dbReference type="InterPro" id="IPR040442">
    <property type="entry name" value="Pyrv_kinase-like_dom_sf"/>
</dbReference>
<dbReference type="Gene3D" id="3.30.1340.10">
    <property type="entry name" value="HPr-like"/>
    <property type="match status" value="1"/>
</dbReference>
<dbReference type="Gene3D" id="2.70.70.10">
    <property type="entry name" value="Glucose Permease (Domain IIA)"/>
    <property type="match status" value="1"/>
</dbReference>
<dbReference type="InterPro" id="IPR006318">
    <property type="entry name" value="PTS_EI-like"/>
</dbReference>
<evidence type="ECO:0000313" key="18">
    <source>
        <dbReference type="Proteomes" id="UP000001364"/>
    </source>
</evidence>
<keyword evidence="6" id="KW-0813">Transport</keyword>
<dbReference type="EC" id="2.7.3.9" evidence="5"/>
<keyword evidence="10" id="KW-0598">Phosphotransferase system</keyword>
<evidence type="ECO:0000256" key="4">
    <source>
        <dbReference type="ARBA" id="ARBA00007837"/>
    </source>
</evidence>
<dbReference type="PhylomeDB" id="A0A0H3C647"/>
<dbReference type="Gene3D" id="1.10.274.10">
    <property type="entry name" value="PtsI, HPr-binding domain"/>
    <property type="match status" value="1"/>
</dbReference>
<dbReference type="OrthoDB" id="9765468at2"/>
<evidence type="ECO:0000256" key="9">
    <source>
        <dbReference type="ARBA" id="ARBA00022679"/>
    </source>
</evidence>
<dbReference type="PROSITE" id="PS51350">
    <property type="entry name" value="PTS_HPR_DOM"/>
    <property type="match status" value="1"/>
</dbReference>
<evidence type="ECO:0000259" key="16">
    <source>
        <dbReference type="PROSITE" id="PS51350"/>
    </source>
</evidence>
<dbReference type="NCBIfam" id="TIGR01417">
    <property type="entry name" value="PTS_I_fam"/>
    <property type="match status" value="1"/>
</dbReference>
<evidence type="ECO:0000256" key="5">
    <source>
        <dbReference type="ARBA" id="ARBA00012232"/>
    </source>
</evidence>
<sequence length="878" mass="91489">MQKWPCQMVLKWNVVRSAGWTLAERGIQMSALVLTAPLQGWVSALEEAPDAVFAERMLGDGLAIDPLGSTLHAPCDGSVVSVHRARHAVTLRATNGAEILMHVGLETVALNGEGFEVFVEEGQTVKAGDRLIGLDLDLLAQRARSLITPVVITNGEAFQIVRRDQDRQIGVGQFLMELSPIAGASRAAASGAADQITRQIIVPLAHGIHARPAARIAQMAKTFASDLTLATGPRRANARSPVGLMSLAIRHGDTIQLLASGPDAQAAVTALAELIEGGMGEGAPVAAKTSSTKTAPTKTEPSEPPPPAPLPRDGVLKGVPAAPGLAIGKAVRLSTAEIVVREAGEGVAHEEAALAVALETVRARIGKAAETGDKARKAILAAHQAFLDDPELYAGAHRLIAEGKSAGFAWRRAVGGYVQALQALGDRRMAERVDDLIDLERQVLRALSGEEETGAALAPGSILLADELLPSQLMGADPAALAGFATARGGPTSHVAILAAAMGVPALVAVGGALSKVKDGATLILDADAGTLRVAPDAKALEAAQTALAQRQQRKAAAKAAAHEPAVTRDGVRIEVFANTGSVADAQAAVANGAEGSGLLRTEFLFLDRETPPDEDEQARQYQAIAEALDGRPLIIRTLDVGGDKAAPYLPIPAEENPALGLRGVRVSLWRPHLLKAQLRAILRVEPRGQCKIMVPMVASLDELRAVRAVLEEAKRELGITDRVQLGVMIETPAAAVTADLLAAEADFLSIGTNDLTQYVLAMDRGNPELAAGIDALHPAVLRMIDQTCQGAARHHRWVGVCGGLASDLDATPILLGLGVAELSTTASIAPDVKARVRALSLEACRALAAQALEQTSPQAVRALVQGQTNTPLGGLNP</sequence>
<dbReference type="PROSITE" id="PS00371">
    <property type="entry name" value="PTS_EIIA_TYPE_1_HIS"/>
    <property type="match status" value="1"/>
</dbReference>
<comment type="similarity">
    <text evidence="4">Belongs to the PEP-utilizing enzyme family.</text>
</comment>
<dbReference type="SUPFAM" id="SSF55594">
    <property type="entry name" value="HPr-like"/>
    <property type="match status" value="1"/>
</dbReference>
<dbReference type="PANTHER" id="PTHR46244:SF6">
    <property type="entry name" value="PHOSPHOENOLPYRUVATE-PROTEIN PHOSPHOTRANSFERASE"/>
    <property type="match status" value="1"/>
</dbReference>
<keyword evidence="8" id="KW-0762">Sugar transport</keyword>
<comment type="cofactor">
    <cofactor evidence="2">
        <name>Mg(2+)</name>
        <dbReference type="ChEBI" id="CHEBI:18420"/>
    </cofactor>
</comment>
<evidence type="ECO:0000256" key="11">
    <source>
        <dbReference type="ARBA" id="ARBA00022723"/>
    </source>
</evidence>
<evidence type="ECO:0000256" key="10">
    <source>
        <dbReference type="ARBA" id="ARBA00022683"/>
    </source>
</evidence>
<comment type="catalytic activity">
    <reaction evidence="1">
        <text>L-histidyl-[protein] + phosphoenolpyruvate = N(pros)-phospho-L-histidyl-[protein] + pyruvate</text>
        <dbReference type="Rhea" id="RHEA:23880"/>
        <dbReference type="Rhea" id="RHEA-COMP:9745"/>
        <dbReference type="Rhea" id="RHEA-COMP:9746"/>
        <dbReference type="ChEBI" id="CHEBI:15361"/>
        <dbReference type="ChEBI" id="CHEBI:29979"/>
        <dbReference type="ChEBI" id="CHEBI:58702"/>
        <dbReference type="ChEBI" id="CHEBI:64837"/>
        <dbReference type="EC" id="2.7.3.9"/>
    </reaction>
</comment>
<evidence type="ECO:0000256" key="3">
    <source>
        <dbReference type="ARBA" id="ARBA00004496"/>
    </source>
</evidence>
<dbReference type="InterPro" id="IPR036618">
    <property type="entry name" value="PtsI_HPr-bd_sf"/>
</dbReference>
<dbReference type="SUPFAM" id="SSF51261">
    <property type="entry name" value="Duplicated hybrid motif"/>
    <property type="match status" value="1"/>
</dbReference>
<evidence type="ECO:0000256" key="14">
    <source>
        <dbReference type="SAM" id="MobiDB-lite"/>
    </source>
</evidence>
<dbReference type="PANTHER" id="PTHR46244">
    <property type="entry name" value="PHOSPHOENOLPYRUVATE-PROTEIN PHOSPHOTRANSFERASE"/>
    <property type="match status" value="1"/>
</dbReference>
<dbReference type="SMR" id="A0A0H3C647"/>
<dbReference type="GO" id="GO:0009401">
    <property type="term" value="P:phosphoenolpyruvate-dependent sugar phosphotransferase system"/>
    <property type="evidence" value="ECO:0007669"/>
    <property type="project" value="UniProtKB-KW"/>
</dbReference>
<dbReference type="SUPFAM" id="SSF47831">
    <property type="entry name" value="Enzyme I of the PEP:sugar phosphotransferase system HPr-binding (sub)domain"/>
    <property type="match status" value="1"/>
</dbReference>
<evidence type="ECO:0000256" key="2">
    <source>
        <dbReference type="ARBA" id="ARBA00001946"/>
    </source>
</evidence>
<dbReference type="PROSITE" id="PS00369">
    <property type="entry name" value="PTS_HPR_HIS"/>
    <property type="match status" value="1"/>
</dbReference>
<dbReference type="Pfam" id="PF00381">
    <property type="entry name" value="PTS-HPr"/>
    <property type="match status" value="1"/>
</dbReference>
<dbReference type="PROSITE" id="PS00742">
    <property type="entry name" value="PEP_ENZYMES_2"/>
    <property type="match status" value="1"/>
</dbReference>
<organism evidence="17 18">
    <name type="scientific">Caulobacter vibrioides (strain NA1000 / CB15N)</name>
    <name type="common">Caulobacter crescentus</name>
    <dbReference type="NCBI Taxonomy" id="565050"/>
    <lineage>
        <taxon>Bacteria</taxon>
        <taxon>Pseudomonadati</taxon>
        <taxon>Pseudomonadota</taxon>
        <taxon>Alphaproteobacteria</taxon>
        <taxon>Caulobacterales</taxon>
        <taxon>Caulobacteraceae</taxon>
        <taxon>Caulobacter</taxon>
    </lineage>
</organism>
<dbReference type="InterPro" id="IPR000121">
    <property type="entry name" value="PEP_util_C"/>
</dbReference>
<feature type="compositionally biased region" description="Low complexity" evidence="14">
    <location>
        <begin position="283"/>
        <end position="299"/>
    </location>
</feature>
<dbReference type="Proteomes" id="UP000001364">
    <property type="component" value="Chromosome"/>
</dbReference>
<comment type="subcellular location">
    <subcellularLocation>
        <location evidence="3">Cytoplasm</location>
    </subcellularLocation>
</comment>
<protein>
    <recommendedName>
        <fullName evidence="5">phosphoenolpyruvate--protein phosphotransferase</fullName>
        <ecNumber evidence="5">2.7.3.9</ecNumber>
    </recommendedName>
</protein>
<feature type="domain" description="HPr" evidence="16">
    <location>
        <begin position="195"/>
        <end position="282"/>
    </location>
</feature>
<keyword evidence="11" id="KW-0479">Metal-binding</keyword>
<dbReference type="NCBIfam" id="TIGR00830">
    <property type="entry name" value="PTBA"/>
    <property type="match status" value="1"/>
</dbReference>
<dbReference type="InterPro" id="IPR001020">
    <property type="entry name" value="PTS_HPr_His_P_site"/>
</dbReference>
<dbReference type="InterPro" id="IPR035895">
    <property type="entry name" value="HPr-like_sf"/>
</dbReference>
<dbReference type="InterPro" id="IPR023151">
    <property type="entry name" value="PEP_util_CS"/>
</dbReference>
<feature type="domain" description="PTS EIIA type-1" evidence="15">
    <location>
        <begin position="50"/>
        <end position="154"/>
    </location>
</feature>
<evidence type="ECO:0000256" key="1">
    <source>
        <dbReference type="ARBA" id="ARBA00000683"/>
    </source>
</evidence>
<feature type="region of interest" description="Disordered" evidence="14">
    <location>
        <begin position="281"/>
        <end position="311"/>
    </location>
</feature>
<evidence type="ECO:0000313" key="17">
    <source>
        <dbReference type="EMBL" id="ACL94036.1"/>
    </source>
</evidence>
<keyword evidence="9 17" id="KW-0808">Transferase</keyword>
<dbReference type="SUPFAM" id="SSF52009">
    <property type="entry name" value="Phosphohistidine domain"/>
    <property type="match status" value="1"/>
</dbReference>
<accession>A0A0H3C647</accession>
<dbReference type="Gene3D" id="3.20.20.60">
    <property type="entry name" value="Phosphoenolpyruvate-binding domains"/>
    <property type="match status" value="1"/>
</dbReference>
<dbReference type="GeneID" id="7329970"/>
<dbReference type="NCBIfam" id="TIGR01003">
    <property type="entry name" value="PTS_HPr_family"/>
    <property type="match status" value="1"/>
</dbReference>
<dbReference type="KEGG" id="ccs:CCNA_00571"/>
<dbReference type="RefSeq" id="WP_010918425.1">
    <property type="nucleotide sequence ID" value="NC_011916.1"/>
</dbReference>
<keyword evidence="12" id="KW-0418">Kinase</keyword>
<dbReference type="PATRIC" id="fig|565050.3.peg.564"/>
<dbReference type="Gene3D" id="3.50.30.10">
    <property type="entry name" value="Phosphohistidine domain"/>
    <property type="match status" value="1"/>
</dbReference>